<comment type="function">
    <text evidence="7">Hydrolyzes ribosome-free peptidyl-tRNAs (with 1 or more amino acids incorporated), which drop off the ribosome during protein synthesis, or as a result of ribosome stalling.</text>
</comment>
<gene>
    <name evidence="7" type="primary">pth</name>
    <name evidence="10" type="ORF">FV139_02540</name>
</gene>
<dbReference type="Gene3D" id="3.40.50.1470">
    <property type="entry name" value="Peptidyl-tRNA hydrolase"/>
    <property type="match status" value="1"/>
</dbReference>
<dbReference type="PANTHER" id="PTHR17224">
    <property type="entry name" value="PEPTIDYL-TRNA HYDROLASE"/>
    <property type="match status" value="1"/>
</dbReference>
<dbReference type="PROSITE" id="PS01195">
    <property type="entry name" value="PEPT_TRNA_HYDROL_1"/>
    <property type="match status" value="1"/>
</dbReference>
<evidence type="ECO:0000256" key="3">
    <source>
        <dbReference type="ARBA" id="ARBA00022801"/>
    </source>
</evidence>
<dbReference type="GO" id="GO:0000049">
    <property type="term" value="F:tRNA binding"/>
    <property type="evidence" value="ECO:0007669"/>
    <property type="project" value="UniProtKB-UniRule"/>
</dbReference>
<evidence type="ECO:0000256" key="1">
    <source>
        <dbReference type="ARBA" id="ARBA00013260"/>
    </source>
</evidence>
<evidence type="ECO:0000256" key="7">
    <source>
        <dbReference type="HAMAP-Rule" id="MF_00083"/>
    </source>
</evidence>
<evidence type="ECO:0000256" key="2">
    <source>
        <dbReference type="ARBA" id="ARBA00022555"/>
    </source>
</evidence>
<dbReference type="GO" id="GO:0072344">
    <property type="term" value="P:rescue of stalled ribosome"/>
    <property type="evidence" value="ECO:0007669"/>
    <property type="project" value="UniProtKB-UniRule"/>
</dbReference>
<feature type="binding site" evidence="7">
    <location>
        <position position="18"/>
    </location>
    <ligand>
        <name>tRNA</name>
        <dbReference type="ChEBI" id="CHEBI:17843"/>
    </ligand>
</feature>
<evidence type="ECO:0000313" key="10">
    <source>
        <dbReference type="EMBL" id="TXS96391.1"/>
    </source>
</evidence>
<protein>
    <recommendedName>
        <fullName evidence="6 7">Peptidyl-tRNA hydrolase</fullName>
        <shortName evidence="7">Pth</shortName>
        <ecNumber evidence="1 7">3.1.1.29</ecNumber>
    </recommendedName>
</protein>
<evidence type="ECO:0000256" key="8">
    <source>
        <dbReference type="RuleBase" id="RU000673"/>
    </source>
</evidence>
<dbReference type="GO" id="GO:0004045">
    <property type="term" value="F:peptidyl-tRNA hydrolase activity"/>
    <property type="evidence" value="ECO:0007669"/>
    <property type="project" value="UniProtKB-UniRule"/>
</dbReference>
<dbReference type="AlphaFoldDB" id="A0A5C9AAQ6"/>
<keyword evidence="11" id="KW-1185">Reference proteome</keyword>
<evidence type="ECO:0000256" key="9">
    <source>
        <dbReference type="RuleBase" id="RU004320"/>
    </source>
</evidence>
<feature type="binding site" evidence="7">
    <location>
        <position position="117"/>
    </location>
    <ligand>
        <name>tRNA</name>
        <dbReference type="ChEBI" id="CHEBI:17843"/>
    </ligand>
</feature>
<keyword evidence="2 7" id="KW-0820">tRNA-binding</keyword>
<proteinExistence type="inferred from homology"/>
<dbReference type="EC" id="3.1.1.29" evidence="1 7"/>
<dbReference type="SUPFAM" id="SSF53178">
    <property type="entry name" value="Peptidyl-tRNA hydrolase-like"/>
    <property type="match status" value="1"/>
</dbReference>
<evidence type="ECO:0000313" key="11">
    <source>
        <dbReference type="Proteomes" id="UP000321039"/>
    </source>
</evidence>
<sequence>MTANIKLIAGLGNPGSDYRGTRHNAGADFVEALARQCGATLQSEGRFFGLTARITLAGHDLRLLIPTTFMNRSGQAVAAMAGFYKIDPEQILIAHDELDIPAGQARFKQGGGHGGHNGLRDIVPALGNNKNFHRLRIGIGHPGHASRVTGHVLGKPTADERVRIDQSIDEALDALPLLLDGNTSRAMSRLHSFSAA</sequence>
<comment type="function">
    <text evidence="7">Catalyzes the release of premature peptidyl moieties from peptidyl-tRNA molecules trapped in stalled 50S ribosomal subunits, and thus maintains levels of free tRNAs and 50S ribosomes.</text>
</comment>
<comment type="catalytic activity">
    <reaction evidence="7 8">
        <text>an N-acyl-L-alpha-aminoacyl-tRNA + H2O = an N-acyl-L-amino acid + a tRNA + H(+)</text>
        <dbReference type="Rhea" id="RHEA:54448"/>
        <dbReference type="Rhea" id="RHEA-COMP:10123"/>
        <dbReference type="Rhea" id="RHEA-COMP:13883"/>
        <dbReference type="ChEBI" id="CHEBI:15377"/>
        <dbReference type="ChEBI" id="CHEBI:15378"/>
        <dbReference type="ChEBI" id="CHEBI:59874"/>
        <dbReference type="ChEBI" id="CHEBI:78442"/>
        <dbReference type="ChEBI" id="CHEBI:138191"/>
        <dbReference type="EC" id="3.1.1.29"/>
    </reaction>
</comment>
<keyword evidence="3 7" id="KW-0378">Hydrolase</keyword>
<dbReference type="Pfam" id="PF01195">
    <property type="entry name" value="Pept_tRNA_hydro"/>
    <property type="match status" value="1"/>
</dbReference>
<dbReference type="InterPro" id="IPR001328">
    <property type="entry name" value="Pept_tRNA_hydro"/>
</dbReference>
<dbReference type="PANTHER" id="PTHR17224:SF1">
    <property type="entry name" value="PEPTIDYL-TRNA HYDROLASE"/>
    <property type="match status" value="1"/>
</dbReference>
<comment type="similarity">
    <text evidence="5 7 9">Belongs to the PTH family.</text>
</comment>
<dbReference type="PROSITE" id="PS01196">
    <property type="entry name" value="PEPT_TRNA_HYDROL_2"/>
    <property type="match status" value="1"/>
</dbReference>
<dbReference type="GO" id="GO:0006515">
    <property type="term" value="P:protein quality control for misfolded or incompletely synthesized proteins"/>
    <property type="evidence" value="ECO:0007669"/>
    <property type="project" value="UniProtKB-UniRule"/>
</dbReference>
<evidence type="ECO:0000256" key="5">
    <source>
        <dbReference type="ARBA" id="ARBA00038063"/>
    </source>
</evidence>
<keyword evidence="4 7" id="KW-0694">RNA-binding</keyword>
<feature type="binding site" evidence="7">
    <location>
        <position position="69"/>
    </location>
    <ligand>
        <name>tRNA</name>
        <dbReference type="ChEBI" id="CHEBI:17843"/>
    </ligand>
</feature>
<feature type="binding site" evidence="7">
    <location>
        <position position="71"/>
    </location>
    <ligand>
        <name>tRNA</name>
        <dbReference type="ChEBI" id="CHEBI:17843"/>
    </ligand>
</feature>
<feature type="site" description="Discriminates between blocked and unblocked aminoacyl-tRNA" evidence="7">
    <location>
        <position position="13"/>
    </location>
</feature>
<evidence type="ECO:0000256" key="6">
    <source>
        <dbReference type="ARBA" id="ARBA00050038"/>
    </source>
</evidence>
<evidence type="ECO:0000256" key="4">
    <source>
        <dbReference type="ARBA" id="ARBA00022884"/>
    </source>
</evidence>
<dbReference type="InterPro" id="IPR036416">
    <property type="entry name" value="Pept_tRNA_hydro_sf"/>
</dbReference>
<dbReference type="NCBIfam" id="TIGR00447">
    <property type="entry name" value="pth"/>
    <property type="match status" value="1"/>
</dbReference>
<comment type="subunit">
    <text evidence="7">Monomer.</text>
</comment>
<dbReference type="EMBL" id="VRZA01000001">
    <property type="protein sequence ID" value="TXS96391.1"/>
    <property type="molecule type" value="Genomic_DNA"/>
</dbReference>
<dbReference type="Proteomes" id="UP000321039">
    <property type="component" value="Unassembled WGS sequence"/>
</dbReference>
<dbReference type="InterPro" id="IPR018171">
    <property type="entry name" value="Pept_tRNA_hydro_CS"/>
</dbReference>
<dbReference type="HAMAP" id="MF_00083">
    <property type="entry name" value="Pept_tRNA_hydro_bact"/>
    <property type="match status" value="1"/>
</dbReference>
<feature type="site" description="Stabilizes the basic form of H active site to accept a proton" evidence="7">
    <location>
        <position position="96"/>
    </location>
</feature>
<dbReference type="CDD" id="cd00462">
    <property type="entry name" value="PTH"/>
    <property type="match status" value="1"/>
</dbReference>
<comment type="subcellular location">
    <subcellularLocation>
        <location evidence="7">Cytoplasm</location>
    </subcellularLocation>
</comment>
<name>A0A5C9AAQ6_9GAMM</name>
<comment type="caution">
    <text evidence="10">The sequence shown here is derived from an EMBL/GenBank/DDBJ whole genome shotgun (WGS) entry which is preliminary data.</text>
</comment>
<feature type="active site" description="Proton acceptor" evidence="7">
    <location>
        <position position="23"/>
    </location>
</feature>
<dbReference type="FunFam" id="3.40.50.1470:FF:000001">
    <property type="entry name" value="Peptidyl-tRNA hydrolase"/>
    <property type="match status" value="1"/>
</dbReference>
<keyword evidence="7" id="KW-0963">Cytoplasm</keyword>
<dbReference type="RefSeq" id="WP_148066658.1">
    <property type="nucleotide sequence ID" value="NZ_VRZA01000001.1"/>
</dbReference>
<reference evidence="10 11" key="1">
    <citation type="submission" date="2019-08" db="EMBL/GenBank/DDBJ databases">
        <title>Parahaliea maris sp. nov., isolated from the surface seawater.</title>
        <authorList>
            <person name="Liu Y."/>
        </authorList>
    </citation>
    <scope>NUCLEOTIDE SEQUENCE [LARGE SCALE GENOMIC DNA]</scope>
    <source>
        <strain evidence="10 11">HSLHS9</strain>
    </source>
</reference>
<organism evidence="10 11">
    <name type="scientific">Parahaliea maris</name>
    <dbReference type="NCBI Taxonomy" id="2716870"/>
    <lineage>
        <taxon>Bacteria</taxon>
        <taxon>Pseudomonadati</taxon>
        <taxon>Pseudomonadota</taxon>
        <taxon>Gammaproteobacteria</taxon>
        <taxon>Cellvibrionales</taxon>
        <taxon>Halieaceae</taxon>
        <taxon>Parahaliea</taxon>
    </lineage>
</organism>
<dbReference type="GO" id="GO:0005737">
    <property type="term" value="C:cytoplasm"/>
    <property type="evidence" value="ECO:0007669"/>
    <property type="project" value="UniProtKB-SubCell"/>
</dbReference>
<accession>A0A5C9AAQ6</accession>